<keyword evidence="1" id="KW-0812">Transmembrane</keyword>
<keyword evidence="1" id="KW-0472">Membrane</keyword>
<feature type="transmembrane region" description="Helical" evidence="1">
    <location>
        <begin position="65"/>
        <end position="83"/>
    </location>
</feature>
<evidence type="ECO:0000313" key="2">
    <source>
        <dbReference type="EMBL" id="AKP78464.1"/>
    </source>
</evidence>
<evidence type="ECO:0000256" key="1">
    <source>
        <dbReference type="SAM" id="Phobius"/>
    </source>
</evidence>
<protein>
    <submittedName>
        <fullName evidence="2">Uncharacterized protein</fullName>
    </submittedName>
</protein>
<accession>A0A806TJK3</accession>
<dbReference type="AlphaFoldDB" id="A0A806TJK3"/>
<evidence type="ECO:0000313" key="3">
    <source>
        <dbReference type="Proteomes" id="UP000036410"/>
    </source>
</evidence>
<feature type="transmembrane region" description="Helical" evidence="1">
    <location>
        <begin position="40"/>
        <end position="60"/>
    </location>
</feature>
<reference evidence="2 3" key="1">
    <citation type="submission" date="2015-01" db="EMBL/GenBank/DDBJ databases">
        <title>Genome sequence of bacillus megaterium Q3.</title>
        <authorList>
            <person name="Wang Y."/>
            <person name="Luo K."/>
            <person name="Bai L."/>
            <person name="Luo F."/>
        </authorList>
    </citation>
    <scope>NUCLEOTIDE SEQUENCE [LARGE SCALE GENOMIC DNA]</scope>
    <source>
        <strain evidence="2 3">Q3</strain>
    </source>
</reference>
<organism evidence="2 3">
    <name type="scientific">Priestia megaterium Q3</name>
    <dbReference type="NCBI Taxonomy" id="1452722"/>
    <lineage>
        <taxon>Bacteria</taxon>
        <taxon>Bacillati</taxon>
        <taxon>Bacillota</taxon>
        <taxon>Bacilli</taxon>
        <taxon>Bacillales</taxon>
        <taxon>Bacillaceae</taxon>
        <taxon>Priestia</taxon>
    </lineage>
</organism>
<dbReference type="EMBL" id="CP010586">
    <property type="protein sequence ID" value="AKP78464.1"/>
    <property type="molecule type" value="Genomic_DNA"/>
</dbReference>
<gene>
    <name evidence="2" type="ORF">AS52_03503</name>
</gene>
<sequence length="209" mass="24306">MKRHLTLLLSLCSSLFIFLLSLFQWDLDDRIGKYVSPYIWLFFVLPFFLLLTLWTLIYLFSSRKWLPLVIQVITVVLWFFIPFEQLNLDINFKLHQQKREEVAANIQSGVLKADGVDYPSLIPFSNEPDNSSLVDLPKEYASVSRGRDDVAVETKGKAISVLFFTSSGLFGHFSGFVYDPKNRKPSSGDFGMKFDEIEKIQKNWYYISY</sequence>
<dbReference type="Proteomes" id="UP000036410">
    <property type="component" value="Chromosome"/>
</dbReference>
<keyword evidence="1" id="KW-1133">Transmembrane helix</keyword>
<dbReference type="RefSeq" id="WP_034268439.1">
    <property type="nucleotide sequence ID" value="NZ_CP010586.1"/>
</dbReference>
<name>A0A806TJK3_PRIMG</name>
<proteinExistence type="predicted"/>